<feature type="domain" description="LamG-like jellyroll fold" evidence="4">
    <location>
        <begin position="822"/>
        <end position="975"/>
    </location>
</feature>
<feature type="domain" description="LamG-like jellyroll fold" evidence="4">
    <location>
        <begin position="1323"/>
        <end position="1473"/>
    </location>
</feature>
<dbReference type="SMART" id="SM00560">
    <property type="entry name" value="LamGL"/>
    <property type="match status" value="4"/>
</dbReference>
<name>A0A0G0X1T6_UNCKA</name>
<keyword evidence="2" id="KW-1015">Disulfide bond</keyword>
<evidence type="ECO:0000313" key="5">
    <source>
        <dbReference type="EMBL" id="KKS19014.1"/>
    </source>
</evidence>
<comment type="caution">
    <text evidence="5">The sequence shown here is derived from an EMBL/GenBank/DDBJ whole genome shotgun (WGS) entry which is preliminary data.</text>
</comment>
<feature type="domain" description="LamG-like jellyroll fold" evidence="4">
    <location>
        <begin position="428"/>
        <end position="557"/>
    </location>
</feature>
<organism evidence="5 6">
    <name type="scientific">candidate division WWE3 bacterium GW2011_GWC1_41_7</name>
    <dbReference type="NCBI Taxonomy" id="1619119"/>
    <lineage>
        <taxon>Bacteria</taxon>
        <taxon>Katanobacteria</taxon>
    </lineage>
</organism>
<dbReference type="EMBL" id="LCBX01000060">
    <property type="protein sequence ID" value="KKS19014.1"/>
    <property type="molecule type" value="Genomic_DNA"/>
</dbReference>
<reference evidence="5 6" key="1">
    <citation type="journal article" date="2015" name="Nature">
        <title>rRNA introns, odd ribosomes, and small enigmatic genomes across a large radiation of phyla.</title>
        <authorList>
            <person name="Brown C.T."/>
            <person name="Hug L.A."/>
            <person name="Thomas B.C."/>
            <person name="Sharon I."/>
            <person name="Castelle C.J."/>
            <person name="Singh A."/>
            <person name="Wilkins M.J."/>
            <person name="Williams K.H."/>
            <person name="Banfield J.F."/>
        </authorList>
    </citation>
    <scope>NUCLEOTIDE SEQUENCE [LARGE SCALE GENOMIC DNA]</scope>
</reference>
<feature type="non-terminal residue" evidence="5">
    <location>
        <position position="1"/>
    </location>
</feature>
<dbReference type="Pfam" id="PF13385">
    <property type="entry name" value="Laminin_G_3"/>
    <property type="match status" value="5"/>
</dbReference>
<proteinExistence type="predicted"/>
<evidence type="ECO:0000259" key="4">
    <source>
        <dbReference type="SMART" id="SM00560"/>
    </source>
</evidence>
<protein>
    <recommendedName>
        <fullName evidence="4">LamG-like jellyroll fold domain-containing protein</fullName>
    </recommendedName>
</protein>
<dbReference type="PANTHER" id="PTHR42535">
    <property type="entry name" value="OOKINETE PROTEIN, PUTATIVE-RELATED"/>
    <property type="match status" value="1"/>
</dbReference>
<dbReference type="Gene3D" id="2.60.120.200">
    <property type="match status" value="6"/>
</dbReference>
<dbReference type="InterPro" id="IPR006558">
    <property type="entry name" value="LamG-like"/>
</dbReference>
<evidence type="ECO:0000256" key="3">
    <source>
        <dbReference type="SAM" id="MobiDB-lite"/>
    </source>
</evidence>
<sequence>IQKATNRGTSVTIGAKLQAFLNNGLIGHWKMDETADNSCSNGVSDSCDSSGIGLDVPWSGDTNTTIGKFGSAVSLDGTDDRITISPSSDSWYNTDWLNRRKVTFNNSASAVDLTNFPVLVKLNSDRIDYSKTQGYGQDIRFTDSDGNTPLSYEIEKWDETGESFVWVKVPNIPAGSTTDYIYIYYNNSSISDGQSAVDVWDSNFLSVHHMDETTGITMDDSTSNNKDGTKVSATDPNPITGQVDGAQDFAGDNDYIISTNSGAALTQLTVSFWAYPDQTVSGQKGLFQWASSLSSGAPFILIARESNTTDLKFYVDGNYRLDSPINNLSYSYVTLTLNSSNLWTFYINGVFKGSYQDDATHGNQASSASVYYGNGYSGYFDGKMDEGRISNIFRSSDWVEAEYLTTTDAMNTHSNEEYFTPNIPPITSEITASAWINPTTLGATRRSIITRGDDGSQDWYIQTSASSAGKVEFSADGTNSSTSTTTLAINTWYHLTMTAGGGKTKLFINGTLDTETDFSGTIGTTGDISIGNDPSGGTGFIGKIDETRLYNKTLSDAQVKTLYETPPGPLAYWDFDAGSGIVVLDQSTNGRDGEWNGTGTHWNHGKFGKAGQFNGSDDYVSVSNAIAGVQTVSFWVKPLSTTTSLLDLDGSNYITVSSGTISAAGFDTPTIYVDGNATTTLVADQWQHVTVKTATAISASAVTLGKANSAYLSGLLDEVKFYNYERTGQQITSDLNAGHPVPGSPIGSSVVHLRFDEGYGDTAYDSTPNGHNADLGGSGVSCPGVSTCSYNSALGVNGMSMMFAGSSATRMDVPSSTDFDAPQQTWSFWLYTDGNWDTADGGEYDVAAIVGRGDTTGSRNGVVLSMGRAGTASIYSKMVSVNVFDNTGYVGDITKSPIEVADNKWHHVAVTLDQAAGGETKIYIDGELGDTDTHAGSWNFNNQNIRFGDAQDAWFEEYSGRIDEFKIYSSILTADQILMDYNQGMSAMLGSINIDSDGTTSTSSYAREMCVPGDTSTCGAMVEWPFEERTGTYAYDHSSGEISGRLGGDGAGTDLPTWTKGKVGNALNFDGDDDYVLLANNSGTSPGAGNLTVSAWIKPSALTSQEQWIYSDYGSVTNNIVLLRIYSDNRIQAFFRDASGDTGNPYATTLPVANTWYHLSAVRNGTTVYLYVNGKLENSVTVAGLGTITTSDGPAPAIGANSGDVSLSNFNGIIDQVRVYQYARSAAQVAWEYNRGAPISHWRLDECSGNQAHDSGPNNITGTITIGATVPNSSLGTCSSGTSTEAWNNGTTGKRNSSIDLDGVDDYIDLGDDSKLSFTRSDSQFTIAAWIKLDSGASGNPVILGKYDSQNDEVEYTFHIDPATNELEFWASENGTADTNNLWKTSTADNVITTDTWQHVAVMVNISTDIVQFYVNGIEKTATEDQLTGITDIPNLTEPARIGAFRCGTGNLCNFFPGQIDDVRVYNYALTNHQIKTEYNSGTIYFGPSEGLPD</sequence>
<dbReference type="PANTHER" id="PTHR42535:SF2">
    <property type="entry name" value="CHROMOSOME UNDETERMINED SCAFFOLD_146, WHOLE GENOME SHOTGUN SEQUENCE"/>
    <property type="match status" value="1"/>
</dbReference>
<evidence type="ECO:0000313" key="6">
    <source>
        <dbReference type="Proteomes" id="UP000034507"/>
    </source>
</evidence>
<feature type="domain" description="LamG-like jellyroll fold" evidence="4">
    <location>
        <begin position="1089"/>
        <end position="1227"/>
    </location>
</feature>
<evidence type="ECO:0000256" key="1">
    <source>
        <dbReference type="ARBA" id="ARBA00022729"/>
    </source>
</evidence>
<dbReference type="PATRIC" id="fig|1619119.3.peg.929"/>
<dbReference type="InterPro" id="IPR018765">
    <property type="entry name" value="DUF2341"/>
</dbReference>
<keyword evidence="1" id="KW-0732">Signal</keyword>
<gene>
    <name evidence="5" type="ORF">UU77_C0060G0002</name>
</gene>
<dbReference type="Proteomes" id="UP000034507">
    <property type="component" value="Unassembled WGS sequence"/>
</dbReference>
<dbReference type="Pfam" id="PF10102">
    <property type="entry name" value="DUF2341"/>
    <property type="match status" value="1"/>
</dbReference>
<feature type="region of interest" description="Disordered" evidence="3">
    <location>
        <begin position="215"/>
        <end position="238"/>
    </location>
</feature>
<dbReference type="SUPFAM" id="SSF49899">
    <property type="entry name" value="Concanavalin A-like lectins/glucanases"/>
    <property type="match status" value="6"/>
</dbReference>
<accession>A0A0G0X1T6</accession>
<evidence type="ECO:0000256" key="2">
    <source>
        <dbReference type="ARBA" id="ARBA00023157"/>
    </source>
</evidence>
<dbReference type="InterPro" id="IPR013320">
    <property type="entry name" value="ConA-like_dom_sf"/>
</dbReference>